<organism evidence="2 3">
    <name type="scientific">Nitrosomonas eutropha (strain DSM 101675 / C91 / Nm57)</name>
    <dbReference type="NCBI Taxonomy" id="335283"/>
    <lineage>
        <taxon>Bacteria</taxon>
        <taxon>Pseudomonadati</taxon>
        <taxon>Pseudomonadota</taxon>
        <taxon>Betaproteobacteria</taxon>
        <taxon>Nitrosomonadales</taxon>
        <taxon>Nitrosomonadaceae</taxon>
        <taxon>Nitrosomonas</taxon>
    </lineage>
</organism>
<name>Q0AG18_NITEC</name>
<sequence>MAMEKARVLVAFTVLDQRLNPNQVIEADEAIIKGLADQVDRSPEAVAYCLNNGGKIMTIQFTSAEDDLSEGKENDPPAGKEADQSTAEAEKSTQPKKGK</sequence>
<protein>
    <submittedName>
        <fullName evidence="2">Uncharacterized protein</fullName>
    </submittedName>
</protein>
<dbReference type="STRING" id="335283.Neut_1468"/>
<feature type="compositionally biased region" description="Basic and acidic residues" evidence="1">
    <location>
        <begin position="69"/>
        <end position="93"/>
    </location>
</feature>
<dbReference type="HOGENOM" id="CLU_2317377_0_0_4"/>
<proteinExistence type="predicted"/>
<accession>Q0AG18</accession>
<evidence type="ECO:0000256" key="1">
    <source>
        <dbReference type="SAM" id="MobiDB-lite"/>
    </source>
</evidence>
<dbReference type="Proteomes" id="UP000001966">
    <property type="component" value="Chromosome"/>
</dbReference>
<dbReference type="RefSeq" id="WP_011634520.1">
    <property type="nucleotide sequence ID" value="NC_008344.1"/>
</dbReference>
<feature type="region of interest" description="Disordered" evidence="1">
    <location>
        <begin position="63"/>
        <end position="99"/>
    </location>
</feature>
<evidence type="ECO:0000313" key="3">
    <source>
        <dbReference type="Proteomes" id="UP000001966"/>
    </source>
</evidence>
<reference evidence="2 3" key="1">
    <citation type="journal article" date="2007" name="Environ. Microbiol.">
        <title>Whole-genome analysis of the ammonia-oxidizing bacterium, Nitrosomonas eutropha C91: implications for niche adaptation.</title>
        <authorList>
            <person name="Stein L.Y."/>
            <person name="Arp D.J."/>
            <person name="Berube P.M."/>
            <person name="Chain P.S."/>
            <person name="Hauser L."/>
            <person name="Jetten M.S."/>
            <person name="Klotz M.G."/>
            <person name="Larimer F.W."/>
            <person name="Norton J.M."/>
            <person name="Op den Camp H.J.M."/>
            <person name="Shin M."/>
            <person name="Wei X."/>
        </authorList>
    </citation>
    <scope>NUCLEOTIDE SEQUENCE [LARGE SCALE GENOMIC DNA]</scope>
    <source>
        <strain evidence="3">DSM 101675 / C91 / Nm57</strain>
    </source>
</reference>
<gene>
    <name evidence="2" type="ordered locus">Neut_1468</name>
</gene>
<dbReference type="AlphaFoldDB" id="Q0AG18"/>
<dbReference type="EMBL" id="CP000450">
    <property type="protein sequence ID" value="ABI59714.1"/>
    <property type="molecule type" value="Genomic_DNA"/>
</dbReference>
<evidence type="ECO:0000313" key="2">
    <source>
        <dbReference type="EMBL" id="ABI59714.1"/>
    </source>
</evidence>
<dbReference type="KEGG" id="net:Neut_1468"/>